<dbReference type="Pfam" id="PF24465">
    <property type="entry name" value="Tri-helical"/>
    <property type="match status" value="2"/>
</dbReference>
<feature type="compositionally biased region" description="Basic and acidic residues" evidence="1">
    <location>
        <begin position="364"/>
        <end position="380"/>
    </location>
</feature>
<feature type="region of interest" description="Disordered" evidence="1">
    <location>
        <begin position="364"/>
        <end position="395"/>
    </location>
</feature>
<evidence type="ECO:0000259" key="2">
    <source>
        <dbReference type="Pfam" id="PF14420"/>
    </source>
</evidence>
<comment type="caution">
    <text evidence="4">The sequence shown here is derived from an EMBL/GenBank/DDBJ whole genome shotgun (WGS) entry which is preliminary data.</text>
</comment>
<dbReference type="InterPro" id="IPR057940">
    <property type="entry name" value="Tri-helical_dom"/>
</dbReference>
<evidence type="ECO:0000256" key="1">
    <source>
        <dbReference type="SAM" id="MobiDB-lite"/>
    </source>
</evidence>
<proteinExistence type="predicted"/>
<dbReference type="AlphaFoldDB" id="A0AAE1IJA2"/>
<accession>A0AAE1IJA2</accession>
<evidence type="ECO:0000313" key="5">
    <source>
        <dbReference type="Proteomes" id="UP001273209"/>
    </source>
</evidence>
<keyword evidence="5" id="KW-1185">Reference proteome</keyword>
<sequence>MVYDWEKYKEVIFQRFIKDGWDLPQVMNHLRSEYNFEPKRRSLQVKLSDWGYLKSLHKVKPALSLDRVTELWNQNLSYRKITQQLRQESIEVTEREVTKFCKANGLYNGQGARARSKSIQSDMSQLSPLSFPDGAYSEDESMVLRRTSSASSSGYFYPTSGESRPAKRPNRIKASPLRRRKSEMTLTEAKSILGIDEEQITTLRDTFAAICNDSGIRSKSHTTGKWEGAITQLLHQHPELYKRVLTFPENIERKRRALDTICRNFAKTERLGPKMTQTDAKNALGLNPEEAREAREILSNFLKMGGFADKLAVTPTTDNWKVLMDRWGALHDKIDKAWIEARQDPDGKKQKALAVLSRDVLKRLRDDRPSRQSKKGRFDEMDTPDSNQPLVDNTGQGFYTAEMETQSQQSPLSSFDGAGMEGYAPMKTFGNVAESPYTFQATSSPDTSAMSPYLPVQPAFGNTMFPFHTTQTLTPPMFGFHGNSSMSLPGTSQYQPPPQSPLPRFAHASFTGAPDATQAHGNAPFHAIASGQWNAVDDTPGLLGGPLDGGSDGTMTLGNGHGHFEPHAWSQASMHGTIPAFWPQ</sequence>
<organism evidence="4 5">
    <name type="scientific">Trichoderma aggressivum f. europaeum</name>
    <dbReference type="NCBI Taxonomy" id="173218"/>
    <lineage>
        <taxon>Eukaryota</taxon>
        <taxon>Fungi</taxon>
        <taxon>Dikarya</taxon>
        <taxon>Ascomycota</taxon>
        <taxon>Pezizomycotina</taxon>
        <taxon>Sordariomycetes</taxon>
        <taxon>Hypocreomycetidae</taxon>
        <taxon>Hypocreales</taxon>
        <taxon>Hypocreaceae</taxon>
        <taxon>Trichoderma</taxon>
    </lineage>
</organism>
<dbReference type="InterPro" id="IPR025676">
    <property type="entry name" value="Clr5_dom"/>
</dbReference>
<dbReference type="Proteomes" id="UP001273209">
    <property type="component" value="Unassembled WGS sequence"/>
</dbReference>
<dbReference type="PANTHER" id="PTHR38788:SF3">
    <property type="entry name" value="CLR5 DOMAIN-CONTAINING PROTEIN"/>
    <property type="match status" value="1"/>
</dbReference>
<dbReference type="RefSeq" id="XP_062760111.1">
    <property type="nucleotide sequence ID" value="XM_062902351.1"/>
</dbReference>
<evidence type="ECO:0000259" key="3">
    <source>
        <dbReference type="Pfam" id="PF24465"/>
    </source>
</evidence>
<evidence type="ECO:0008006" key="6">
    <source>
        <dbReference type="Google" id="ProtNLM"/>
    </source>
</evidence>
<protein>
    <recommendedName>
        <fullName evidence="6">Clr5 domain-containing protein</fullName>
    </recommendedName>
</protein>
<evidence type="ECO:0000313" key="4">
    <source>
        <dbReference type="EMBL" id="KAK4084407.1"/>
    </source>
</evidence>
<dbReference type="GeneID" id="87923668"/>
<dbReference type="PANTHER" id="PTHR38788">
    <property type="entry name" value="CLR5 DOMAIN-CONTAINING PROTEIN"/>
    <property type="match status" value="1"/>
</dbReference>
<feature type="domain" description="Tri-helical" evidence="3">
    <location>
        <begin position="189"/>
        <end position="270"/>
    </location>
</feature>
<dbReference type="EMBL" id="JAWRVG010000002">
    <property type="protein sequence ID" value="KAK4084407.1"/>
    <property type="molecule type" value="Genomic_DNA"/>
</dbReference>
<feature type="domain" description="Clr5" evidence="2">
    <location>
        <begin position="1"/>
        <end position="52"/>
    </location>
</feature>
<gene>
    <name evidence="4" type="ORF">Triagg1_887</name>
</gene>
<name>A0AAE1IJA2_9HYPO</name>
<reference evidence="4" key="1">
    <citation type="submission" date="2023-11" db="EMBL/GenBank/DDBJ databases">
        <title>The genome sequences of three competitors of mushroom-forming fungi.</title>
        <authorList>
            <person name="Beijen E."/>
            <person name="Ohm R.A."/>
        </authorList>
    </citation>
    <scope>NUCLEOTIDE SEQUENCE</scope>
    <source>
        <strain evidence="4">CBS 100526</strain>
    </source>
</reference>
<feature type="compositionally biased region" description="Polar residues" evidence="1">
    <location>
        <begin position="384"/>
        <end position="395"/>
    </location>
</feature>
<feature type="domain" description="Tri-helical" evidence="3">
    <location>
        <begin position="280"/>
        <end position="367"/>
    </location>
</feature>
<dbReference type="Pfam" id="PF14420">
    <property type="entry name" value="Clr5"/>
    <property type="match status" value="1"/>
</dbReference>